<comment type="catalytic activity">
    <reaction evidence="3 4">
        <text>holo-[ACP] + malonyl-CoA = malonyl-[ACP] + CoA</text>
        <dbReference type="Rhea" id="RHEA:41792"/>
        <dbReference type="Rhea" id="RHEA-COMP:9623"/>
        <dbReference type="Rhea" id="RHEA-COMP:9685"/>
        <dbReference type="ChEBI" id="CHEBI:57287"/>
        <dbReference type="ChEBI" id="CHEBI:57384"/>
        <dbReference type="ChEBI" id="CHEBI:64479"/>
        <dbReference type="ChEBI" id="CHEBI:78449"/>
        <dbReference type="EC" id="2.3.1.39"/>
    </reaction>
</comment>
<dbReference type="InterPro" id="IPR016036">
    <property type="entry name" value="Malonyl_transacylase_ACP-bd"/>
</dbReference>
<reference evidence="6 7" key="1">
    <citation type="journal article" date="2021" name="ISME Commun">
        <title>Automated analysis of genomic sequences facilitates high-throughput and comprehensive description of bacteria.</title>
        <authorList>
            <person name="Hitch T.C.A."/>
        </authorList>
    </citation>
    <scope>NUCLEOTIDE SEQUENCE [LARGE SCALE GENOMIC DNA]</scope>
    <source>
        <strain evidence="6 7">Sanger_18</strain>
    </source>
</reference>
<evidence type="ECO:0000313" key="7">
    <source>
        <dbReference type="Proteomes" id="UP001652432"/>
    </source>
</evidence>
<dbReference type="Pfam" id="PF00698">
    <property type="entry name" value="Acyl_transf_1"/>
    <property type="match status" value="1"/>
</dbReference>
<dbReference type="EMBL" id="JAOQKJ010000010">
    <property type="protein sequence ID" value="MCU6745283.1"/>
    <property type="molecule type" value="Genomic_DNA"/>
</dbReference>
<evidence type="ECO:0000256" key="4">
    <source>
        <dbReference type="PIRNR" id="PIRNR000446"/>
    </source>
</evidence>
<dbReference type="InterPro" id="IPR004410">
    <property type="entry name" value="Malonyl_CoA-ACP_transAc_FabD"/>
</dbReference>
<dbReference type="PANTHER" id="PTHR42681:SF1">
    <property type="entry name" value="MALONYL-COA-ACYL CARRIER PROTEIN TRANSACYLASE, MITOCHONDRIAL"/>
    <property type="match status" value="1"/>
</dbReference>
<dbReference type="SUPFAM" id="SSF55048">
    <property type="entry name" value="Probable ACP-binding domain of malonyl-CoA ACP transacylase"/>
    <property type="match status" value="1"/>
</dbReference>
<dbReference type="EC" id="2.3.1.39" evidence="4"/>
<evidence type="ECO:0000256" key="1">
    <source>
        <dbReference type="ARBA" id="ARBA00022679"/>
    </source>
</evidence>
<keyword evidence="1 4" id="KW-0808">Transferase</keyword>
<feature type="domain" description="Malonyl-CoA:ACP transacylase (MAT)" evidence="5">
    <location>
        <begin position="7"/>
        <end position="289"/>
    </location>
</feature>
<dbReference type="InterPro" id="IPR050858">
    <property type="entry name" value="Mal-CoA-ACP_Trans/PKS_FabD"/>
</dbReference>
<gene>
    <name evidence="6" type="primary">fabD</name>
    <name evidence="6" type="ORF">OCV77_12425</name>
</gene>
<dbReference type="InterPro" id="IPR014043">
    <property type="entry name" value="Acyl_transferase_dom"/>
</dbReference>
<dbReference type="PIRSF" id="PIRSF000446">
    <property type="entry name" value="Mct"/>
    <property type="match status" value="1"/>
</dbReference>
<dbReference type="NCBIfam" id="TIGR00128">
    <property type="entry name" value="fabD"/>
    <property type="match status" value="1"/>
</dbReference>
<dbReference type="InterPro" id="IPR016035">
    <property type="entry name" value="Acyl_Trfase/lysoPLipase"/>
</dbReference>
<dbReference type="InterPro" id="IPR024925">
    <property type="entry name" value="Malonyl_CoA-ACP_transAc"/>
</dbReference>
<dbReference type="RefSeq" id="WP_262575318.1">
    <property type="nucleotide sequence ID" value="NZ_JAOQKJ010000010.1"/>
</dbReference>
<dbReference type="Gene3D" id="3.40.366.10">
    <property type="entry name" value="Malonyl-Coenzyme A Acyl Carrier Protein, domain 2"/>
    <property type="match status" value="1"/>
</dbReference>
<accession>A0ABT2T4V4</accession>
<comment type="similarity">
    <text evidence="4">Belongs to the fabD family.</text>
</comment>
<evidence type="ECO:0000256" key="2">
    <source>
        <dbReference type="ARBA" id="ARBA00023315"/>
    </source>
</evidence>
<evidence type="ECO:0000256" key="3">
    <source>
        <dbReference type="ARBA" id="ARBA00048462"/>
    </source>
</evidence>
<dbReference type="InterPro" id="IPR001227">
    <property type="entry name" value="Ac_transferase_dom_sf"/>
</dbReference>
<dbReference type="PANTHER" id="PTHR42681">
    <property type="entry name" value="MALONYL-COA-ACYL CARRIER PROTEIN TRANSACYLASE, MITOCHONDRIAL"/>
    <property type="match status" value="1"/>
</dbReference>
<evidence type="ECO:0000313" key="6">
    <source>
        <dbReference type="EMBL" id="MCU6745283.1"/>
    </source>
</evidence>
<dbReference type="GO" id="GO:0004314">
    <property type="term" value="F:[acyl-carrier-protein] S-malonyltransferase activity"/>
    <property type="evidence" value="ECO:0007669"/>
    <property type="project" value="UniProtKB-EC"/>
</dbReference>
<dbReference type="Gene3D" id="3.30.70.250">
    <property type="entry name" value="Malonyl-CoA ACP transacylase, ACP-binding"/>
    <property type="match status" value="1"/>
</dbReference>
<protein>
    <recommendedName>
        <fullName evidence="4">Malonyl CoA-acyl carrier protein transacylase</fullName>
        <ecNumber evidence="4">2.3.1.39</ecNumber>
    </recommendedName>
</protein>
<proteinExistence type="inferred from homology"/>
<keyword evidence="2 4" id="KW-0012">Acyltransferase</keyword>
<sequence length="299" mass="32717">MDKIAFVFSGQGDQFPGMGKDLYEEYPVAQRIYDLCDSIRPGTSTQCFNSTEEELRETRNTQPCLFAMELAAASILIEKGVVPDALAGFSLGEVVAATVSGIFDDKTGFRLVCKRGELMQGEAEKFDTAMAAVVKLTSEQVQDICRRYPDVYPVNFNCPGQITVSGISSQMTDFLADVKAAGGRAIPLKVKGAFHSPFMKAAAEAFERELNKAAIKERNIVLYSDVTAEVYTNDVAGLLSKQICSPVQWEKIIRNMITDGIDTFIEIGPGKTLTNMIKKISTDIKAVNVIEYLAEVEGC</sequence>
<name>A0ABT2T4V4_9FIRM</name>
<organism evidence="6 7">
    <name type="scientific">Suilimivivens aceti</name>
    <dbReference type="NCBI Taxonomy" id="2981774"/>
    <lineage>
        <taxon>Bacteria</taxon>
        <taxon>Bacillati</taxon>
        <taxon>Bacillota</taxon>
        <taxon>Clostridia</taxon>
        <taxon>Lachnospirales</taxon>
        <taxon>Lachnospiraceae</taxon>
        <taxon>Suilimivivens</taxon>
    </lineage>
</organism>
<dbReference type="Proteomes" id="UP001652432">
    <property type="component" value="Unassembled WGS sequence"/>
</dbReference>
<evidence type="ECO:0000259" key="5">
    <source>
        <dbReference type="SMART" id="SM00827"/>
    </source>
</evidence>
<keyword evidence="7" id="KW-1185">Reference proteome</keyword>
<dbReference type="SMART" id="SM00827">
    <property type="entry name" value="PKS_AT"/>
    <property type="match status" value="1"/>
</dbReference>
<dbReference type="SUPFAM" id="SSF52151">
    <property type="entry name" value="FabD/lysophospholipase-like"/>
    <property type="match status" value="1"/>
</dbReference>
<comment type="caution">
    <text evidence="6">The sequence shown here is derived from an EMBL/GenBank/DDBJ whole genome shotgun (WGS) entry which is preliminary data.</text>
</comment>